<dbReference type="InterPro" id="IPR055713">
    <property type="entry name" value="DUF7289"/>
</dbReference>
<organism evidence="2 3">
    <name type="scientific">Natrinema longum</name>
    <dbReference type="NCBI Taxonomy" id="370324"/>
    <lineage>
        <taxon>Archaea</taxon>
        <taxon>Methanobacteriati</taxon>
        <taxon>Methanobacteriota</taxon>
        <taxon>Stenosarchaea group</taxon>
        <taxon>Halobacteria</taxon>
        <taxon>Halobacteriales</taxon>
        <taxon>Natrialbaceae</taxon>
        <taxon>Natrinema</taxon>
    </lineage>
</organism>
<evidence type="ECO:0000256" key="1">
    <source>
        <dbReference type="SAM" id="Phobius"/>
    </source>
</evidence>
<name>A0A8A2U7W9_9EURY</name>
<keyword evidence="3" id="KW-1185">Reference proteome</keyword>
<sequence length="259" mass="27266">MRSNRDRPATFTDSRDRGVSEVLAFILVFATIMGSVALLSTVGFQTMADFQEGEQLRNSERAMIALADNFNTALHSDSIETRNSELAVRGGTVTTGDGGTVVSIDFESSESGTIDRDVPLGVLTYQSGSDTIAYEGGGVVRSDGDGSVALKNPQLRCTPGSGGSDNGTAIISLVAIDSADRSIQTSGTLELEMNVTNHERTVYDVTGSNKVTVTTPSSDYTTAWDGIRSTGGWSGGTCENVDQAAVTVVTVDITYPNPR</sequence>
<evidence type="ECO:0000313" key="2">
    <source>
        <dbReference type="EMBL" id="QSW84801.1"/>
    </source>
</evidence>
<feature type="transmembrane region" description="Helical" evidence="1">
    <location>
        <begin position="21"/>
        <end position="44"/>
    </location>
</feature>
<reference evidence="2 3" key="1">
    <citation type="journal article" date="2006" name="Int. J. Syst. Evol. Microbiol.">
        <title>Haloterrigena longa sp. nov. and Haloterrigena limicola sp. nov., extremely halophilic archaea isolated from a salt lake.</title>
        <authorList>
            <person name="Cui H.L."/>
            <person name="Tohty D."/>
            <person name="Zhou P.J."/>
            <person name="Liu S.J."/>
        </authorList>
    </citation>
    <scope>NUCLEOTIDE SEQUENCE [LARGE SCALE GENOMIC DNA]</scope>
    <source>
        <strain evidence="2 3">ABH32</strain>
    </source>
</reference>
<proteinExistence type="predicted"/>
<evidence type="ECO:0000313" key="3">
    <source>
        <dbReference type="Proteomes" id="UP000663191"/>
    </source>
</evidence>
<keyword evidence="1" id="KW-0812">Transmembrane</keyword>
<dbReference type="RefSeq" id="WP_207270017.1">
    <property type="nucleotide sequence ID" value="NZ_CP071463.1"/>
</dbReference>
<protein>
    <submittedName>
        <fullName evidence="2">Uncharacterized protein</fullName>
    </submittedName>
</protein>
<gene>
    <name evidence="2" type="ORF">J0X27_15320</name>
</gene>
<accession>A0A8A2U7W9</accession>
<dbReference type="Pfam" id="PF23960">
    <property type="entry name" value="DUF7289"/>
    <property type="match status" value="1"/>
</dbReference>
<keyword evidence="1" id="KW-0472">Membrane</keyword>
<keyword evidence="1" id="KW-1133">Transmembrane helix</keyword>
<dbReference type="KEGG" id="hlo:J0X27_15320"/>
<dbReference type="OrthoDB" id="118051at2157"/>
<dbReference type="Proteomes" id="UP000663191">
    <property type="component" value="Chromosome"/>
</dbReference>
<dbReference type="AlphaFoldDB" id="A0A8A2U7W9"/>
<dbReference type="GeneID" id="63185142"/>
<dbReference type="EMBL" id="CP071463">
    <property type="protein sequence ID" value="QSW84801.1"/>
    <property type="molecule type" value="Genomic_DNA"/>
</dbReference>